<dbReference type="EMBL" id="UINC01021261">
    <property type="protein sequence ID" value="SVA88437.1"/>
    <property type="molecule type" value="Genomic_DNA"/>
</dbReference>
<evidence type="ECO:0000313" key="1">
    <source>
        <dbReference type="EMBL" id="SVA88437.1"/>
    </source>
</evidence>
<reference evidence="1" key="1">
    <citation type="submission" date="2018-05" db="EMBL/GenBank/DDBJ databases">
        <authorList>
            <person name="Lanie J.A."/>
            <person name="Ng W.-L."/>
            <person name="Kazmierczak K.M."/>
            <person name="Andrzejewski T.M."/>
            <person name="Davidsen T.M."/>
            <person name="Wayne K.J."/>
            <person name="Tettelin H."/>
            <person name="Glass J.I."/>
            <person name="Rusch D."/>
            <person name="Podicherti R."/>
            <person name="Tsui H.-C.T."/>
            <person name="Winkler M.E."/>
        </authorList>
    </citation>
    <scope>NUCLEOTIDE SEQUENCE</scope>
</reference>
<name>A0A381ZI65_9ZZZZ</name>
<sequence length="90" mass="10388">MSNKYLDKYEDVFKSEPKCIVNSKYLCADFPFMCLSQDNINNKKTETTHNFNTSCVQTLSNNFGAPIEYKMLSEVDSKKICSKVKKLTKQ</sequence>
<organism evidence="1">
    <name type="scientific">marine metagenome</name>
    <dbReference type="NCBI Taxonomy" id="408172"/>
    <lineage>
        <taxon>unclassified sequences</taxon>
        <taxon>metagenomes</taxon>
        <taxon>ecological metagenomes</taxon>
    </lineage>
</organism>
<dbReference type="AlphaFoldDB" id="A0A381ZI65"/>
<proteinExistence type="predicted"/>
<gene>
    <name evidence="1" type="ORF">METZ01_LOCUS141291</name>
</gene>
<accession>A0A381ZI65</accession>
<protein>
    <submittedName>
        <fullName evidence="1">Uncharacterized protein</fullName>
    </submittedName>
</protein>